<dbReference type="SMART" id="SM01005">
    <property type="entry name" value="Ala_racemase_C"/>
    <property type="match status" value="1"/>
</dbReference>
<dbReference type="InterPro" id="IPR000821">
    <property type="entry name" value="Ala_racemase"/>
</dbReference>
<feature type="binding site" evidence="7 9">
    <location>
        <position position="308"/>
    </location>
    <ligand>
        <name>substrate</name>
    </ligand>
</feature>
<feature type="active site" description="Proton acceptor; specific for L-alanine" evidence="7">
    <location>
        <position position="259"/>
    </location>
</feature>
<dbReference type="UniPathway" id="UPA00042">
    <property type="reaction ID" value="UER00497"/>
</dbReference>
<evidence type="ECO:0000259" key="10">
    <source>
        <dbReference type="SMART" id="SM01005"/>
    </source>
</evidence>
<evidence type="ECO:0000256" key="6">
    <source>
        <dbReference type="ARBA" id="ARBA00023235"/>
    </source>
</evidence>
<dbReference type="InterPro" id="IPR009006">
    <property type="entry name" value="Ala_racemase/Decarboxylase_C"/>
</dbReference>
<evidence type="ECO:0000256" key="1">
    <source>
        <dbReference type="ARBA" id="ARBA00000316"/>
    </source>
</evidence>
<dbReference type="PROSITE" id="PS00395">
    <property type="entry name" value="ALANINE_RACEMASE"/>
    <property type="match status" value="1"/>
</dbReference>
<dbReference type="PANTHER" id="PTHR30511:SF0">
    <property type="entry name" value="ALANINE RACEMASE, CATABOLIC-RELATED"/>
    <property type="match status" value="1"/>
</dbReference>
<comment type="pathway">
    <text evidence="7">Amino-acid biosynthesis; D-alanine biosynthesis; D-alanine from L-alanine: step 1/1.</text>
</comment>
<dbReference type="GO" id="GO:0030170">
    <property type="term" value="F:pyridoxal phosphate binding"/>
    <property type="evidence" value="ECO:0007669"/>
    <property type="project" value="UniProtKB-UniRule"/>
</dbReference>
<comment type="function">
    <text evidence="7">Catalyzes the interconversion of L-alanine and D-alanine. May also act on other amino acids.</text>
</comment>
<evidence type="ECO:0000256" key="2">
    <source>
        <dbReference type="ARBA" id="ARBA00001933"/>
    </source>
</evidence>
<dbReference type="InterPro" id="IPR020622">
    <property type="entry name" value="Ala_racemase_pyridoxalP-BS"/>
</dbReference>
<comment type="catalytic activity">
    <reaction evidence="1 7">
        <text>L-alanine = D-alanine</text>
        <dbReference type="Rhea" id="RHEA:20249"/>
        <dbReference type="ChEBI" id="CHEBI:57416"/>
        <dbReference type="ChEBI" id="CHEBI:57972"/>
        <dbReference type="EC" id="5.1.1.1"/>
    </reaction>
</comment>
<evidence type="ECO:0000313" key="11">
    <source>
        <dbReference type="EMBL" id="SNS74085.1"/>
    </source>
</evidence>
<dbReference type="InterPro" id="IPR011079">
    <property type="entry name" value="Ala_racemase_C"/>
</dbReference>
<feature type="domain" description="Alanine racemase C-terminal" evidence="10">
    <location>
        <begin position="238"/>
        <end position="360"/>
    </location>
</feature>
<dbReference type="HAMAP" id="MF_01201">
    <property type="entry name" value="Ala_racemase"/>
    <property type="match status" value="1"/>
</dbReference>
<dbReference type="GO" id="GO:0008784">
    <property type="term" value="F:alanine racemase activity"/>
    <property type="evidence" value="ECO:0007669"/>
    <property type="project" value="UniProtKB-UniRule"/>
</dbReference>
<sequence>MALRLPIGLAVTAPDLPLRLDLDTAALVANWRWFAEASGRALCGAAVKADGYGLGAREVVRRLAEAGCRDFFVATWAEAAALGPLPDGLSLSVLHGLREADVPAAIASSARPVLNSAAMVARWKATAPGRACDVMIDTGMNRLGLSPEEARSGVLDGLEIDTLLSHLACADEPGHPMNEQQLFTFRSVKAAVPARRYSLANSAGICLGQRYAFGLTRPGLGLYGGIPAPGAEGYIRKVVRPHAQILQIRIVPQGGAVGYGAIYTTPAAARVAILNIGYADGYLRAFGEGRGQALAGDVACPVLGRVSMDLLAVDVTSAPDLAEGDWLEIAYDLPSVSAVTGLSQYELLTSLGRRYQRCWL</sequence>
<dbReference type="Gene3D" id="2.40.37.10">
    <property type="entry name" value="Lyase, Ornithine Decarboxylase, Chain A, domain 1"/>
    <property type="match status" value="1"/>
</dbReference>
<keyword evidence="5 7" id="KW-0663">Pyridoxal phosphate</keyword>
<dbReference type="PANTHER" id="PTHR30511">
    <property type="entry name" value="ALANINE RACEMASE"/>
    <property type="match status" value="1"/>
</dbReference>
<keyword evidence="6 7" id="KW-0413">Isomerase</keyword>
<dbReference type="SUPFAM" id="SSF50621">
    <property type="entry name" value="Alanine racemase C-terminal domain-like"/>
    <property type="match status" value="1"/>
</dbReference>
<dbReference type="PRINTS" id="PR00992">
    <property type="entry name" value="ALARACEMASE"/>
</dbReference>
<dbReference type="InterPro" id="IPR029066">
    <property type="entry name" value="PLP-binding_barrel"/>
</dbReference>
<evidence type="ECO:0000256" key="5">
    <source>
        <dbReference type="ARBA" id="ARBA00022898"/>
    </source>
</evidence>
<protein>
    <recommendedName>
        <fullName evidence="4 7">Alanine racemase</fullName>
        <ecNumber evidence="4 7">5.1.1.1</ecNumber>
    </recommendedName>
</protein>
<feature type="modified residue" description="N6-(pyridoxal phosphate)lysine" evidence="7 8">
    <location>
        <position position="48"/>
    </location>
</feature>
<dbReference type="Pfam" id="PF00842">
    <property type="entry name" value="Ala_racemase_C"/>
    <property type="match status" value="1"/>
</dbReference>
<proteinExistence type="inferred from homology"/>
<reference evidence="12" key="1">
    <citation type="submission" date="2017-06" db="EMBL/GenBank/DDBJ databases">
        <authorList>
            <person name="Varghese N."/>
            <person name="Submissions S."/>
        </authorList>
    </citation>
    <scope>NUCLEOTIDE SEQUENCE [LARGE SCALE GENOMIC DNA]</scope>
    <source>
        <strain evidence="12">LNB2</strain>
    </source>
</reference>
<dbReference type="Gene3D" id="3.20.20.10">
    <property type="entry name" value="Alanine racemase"/>
    <property type="match status" value="1"/>
</dbReference>
<feature type="active site" description="Proton acceptor; specific for D-alanine" evidence="7">
    <location>
        <position position="48"/>
    </location>
</feature>
<keyword evidence="12" id="KW-1185">Reference proteome</keyword>
<dbReference type="GO" id="GO:0005829">
    <property type="term" value="C:cytosol"/>
    <property type="evidence" value="ECO:0007669"/>
    <property type="project" value="TreeGrafter"/>
</dbReference>
<evidence type="ECO:0000256" key="8">
    <source>
        <dbReference type="PIRSR" id="PIRSR600821-50"/>
    </source>
</evidence>
<accession>A0A239GYZ4</accession>
<dbReference type="EC" id="5.1.1.1" evidence="4 7"/>
<dbReference type="AlphaFoldDB" id="A0A239GYZ4"/>
<evidence type="ECO:0000256" key="4">
    <source>
        <dbReference type="ARBA" id="ARBA00013089"/>
    </source>
</evidence>
<comment type="similarity">
    <text evidence="3 7">Belongs to the alanine racemase family.</text>
</comment>
<dbReference type="InterPro" id="IPR001608">
    <property type="entry name" value="Ala_racemase_N"/>
</dbReference>
<comment type="cofactor">
    <cofactor evidence="2 7 8">
        <name>pyridoxal 5'-phosphate</name>
        <dbReference type="ChEBI" id="CHEBI:597326"/>
    </cofactor>
</comment>
<evidence type="ECO:0000256" key="3">
    <source>
        <dbReference type="ARBA" id="ARBA00007880"/>
    </source>
</evidence>
<dbReference type="NCBIfam" id="TIGR00492">
    <property type="entry name" value="alr"/>
    <property type="match status" value="1"/>
</dbReference>
<dbReference type="SUPFAM" id="SSF51419">
    <property type="entry name" value="PLP-binding barrel"/>
    <property type="match status" value="1"/>
</dbReference>
<evidence type="ECO:0000256" key="9">
    <source>
        <dbReference type="PIRSR" id="PIRSR600821-52"/>
    </source>
</evidence>
<dbReference type="CDD" id="cd00430">
    <property type="entry name" value="PLPDE_III_AR"/>
    <property type="match status" value="1"/>
</dbReference>
<name>A0A239GYZ4_9SPHN</name>
<dbReference type="EMBL" id="FZOS01000014">
    <property type="protein sequence ID" value="SNS74085.1"/>
    <property type="molecule type" value="Genomic_DNA"/>
</dbReference>
<dbReference type="Proteomes" id="UP000198281">
    <property type="component" value="Unassembled WGS sequence"/>
</dbReference>
<feature type="binding site" evidence="7 9">
    <location>
        <position position="142"/>
    </location>
    <ligand>
        <name>substrate</name>
    </ligand>
</feature>
<organism evidence="11 12">
    <name type="scientific">Edaphosphingomonas laterariae</name>
    <dbReference type="NCBI Taxonomy" id="861865"/>
    <lineage>
        <taxon>Bacteria</taxon>
        <taxon>Pseudomonadati</taxon>
        <taxon>Pseudomonadota</taxon>
        <taxon>Alphaproteobacteria</taxon>
        <taxon>Sphingomonadales</taxon>
        <taxon>Rhizorhabdaceae</taxon>
        <taxon>Edaphosphingomonas</taxon>
    </lineage>
</organism>
<dbReference type="Pfam" id="PF01168">
    <property type="entry name" value="Ala_racemase_N"/>
    <property type="match status" value="1"/>
</dbReference>
<evidence type="ECO:0000256" key="7">
    <source>
        <dbReference type="HAMAP-Rule" id="MF_01201"/>
    </source>
</evidence>
<dbReference type="GO" id="GO:0030632">
    <property type="term" value="P:D-alanine biosynthetic process"/>
    <property type="evidence" value="ECO:0007669"/>
    <property type="project" value="UniProtKB-UniRule"/>
</dbReference>
<gene>
    <name evidence="11" type="ORF">SAMN06295912_11445</name>
</gene>
<evidence type="ECO:0000313" key="12">
    <source>
        <dbReference type="Proteomes" id="UP000198281"/>
    </source>
</evidence>